<gene>
    <name evidence="3" type="ORF">ACFQ21_15670</name>
</gene>
<keyword evidence="4" id="KW-1185">Reference proteome</keyword>
<protein>
    <submittedName>
        <fullName evidence="3">Response regulator</fullName>
    </submittedName>
</protein>
<dbReference type="InterPro" id="IPR001789">
    <property type="entry name" value="Sig_transdc_resp-reg_receiver"/>
</dbReference>
<dbReference type="Proteomes" id="UP001597112">
    <property type="component" value="Unassembled WGS sequence"/>
</dbReference>
<dbReference type="PANTHER" id="PTHR44520:SF2">
    <property type="entry name" value="RESPONSE REGULATOR RCP1"/>
    <property type="match status" value="1"/>
</dbReference>
<proteinExistence type="predicted"/>
<dbReference type="Gene3D" id="3.40.50.2300">
    <property type="match status" value="1"/>
</dbReference>
<dbReference type="InterPro" id="IPR011006">
    <property type="entry name" value="CheY-like_superfamily"/>
</dbReference>
<evidence type="ECO:0000259" key="2">
    <source>
        <dbReference type="PROSITE" id="PS50110"/>
    </source>
</evidence>
<dbReference type="PROSITE" id="PS50110">
    <property type="entry name" value="RESPONSE_REGULATORY"/>
    <property type="match status" value="1"/>
</dbReference>
<keyword evidence="1" id="KW-0597">Phosphoprotein</keyword>
<dbReference type="RefSeq" id="WP_377580219.1">
    <property type="nucleotide sequence ID" value="NZ_JBHTKA010000007.1"/>
</dbReference>
<dbReference type="Pfam" id="PF00072">
    <property type="entry name" value="Response_reg"/>
    <property type="match status" value="1"/>
</dbReference>
<organism evidence="3 4">
    <name type="scientific">Ohtaekwangia kribbensis</name>
    <dbReference type="NCBI Taxonomy" id="688913"/>
    <lineage>
        <taxon>Bacteria</taxon>
        <taxon>Pseudomonadati</taxon>
        <taxon>Bacteroidota</taxon>
        <taxon>Cytophagia</taxon>
        <taxon>Cytophagales</taxon>
        <taxon>Fulvivirgaceae</taxon>
        <taxon>Ohtaekwangia</taxon>
    </lineage>
</organism>
<dbReference type="PANTHER" id="PTHR44520">
    <property type="entry name" value="RESPONSE REGULATOR RCP1-RELATED"/>
    <property type="match status" value="1"/>
</dbReference>
<evidence type="ECO:0000313" key="4">
    <source>
        <dbReference type="Proteomes" id="UP001597112"/>
    </source>
</evidence>
<dbReference type="SUPFAM" id="SSF52172">
    <property type="entry name" value="CheY-like"/>
    <property type="match status" value="1"/>
</dbReference>
<evidence type="ECO:0000256" key="1">
    <source>
        <dbReference type="PROSITE-ProRule" id="PRU00169"/>
    </source>
</evidence>
<dbReference type="InterPro" id="IPR052893">
    <property type="entry name" value="TCS_response_regulator"/>
</dbReference>
<feature type="modified residue" description="4-aspartylphosphate" evidence="1">
    <location>
        <position position="64"/>
    </location>
</feature>
<dbReference type="EMBL" id="JBHTKA010000007">
    <property type="protein sequence ID" value="MFD1000764.1"/>
    <property type="molecule type" value="Genomic_DNA"/>
</dbReference>
<accession>A0ABW3K555</accession>
<sequence length="142" mass="16073">MTNLIHILLVEDDEVDIMNVQRAFKKNNISNPLHVARNGVEALDMLQGKHMDKVIPTPRVILLDINMPRMGGIEFLTELRKLPEHKSASVFVMTTSNEESDKVAAYNLNVAGYILKPLSFEGFTSAVSILNHYWHLCEMPQV</sequence>
<reference evidence="4" key="1">
    <citation type="journal article" date="2019" name="Int. J. Syst. Evol. Microbiol.">
        <title>The Global Catalogue of Microorganisms (GCM) 10K type strain sequencing project: providing services to taxonomists for standard genome sequencing and annotation.</title>
        <authorList>
            <consortium name="The Broad Institute Genomics Platform"/>
            <consortium name="The Broad Institute Genome Sequencing Center for Infectious Disease"/>
            <person name="Wu L."/>
            <person name="Ma J."/>
        </authorList>
    </citation>
    <scope>NUCLEOTIDE SEQUENCE [LARGE SCALE GENOMIC DNA]</scope>
    <source>
        <strain evidence="4">CCUG 58938</strain>
    </source>
</reference>
<evidence type="ECO:0000313" key="3">
    <source>
        <dbReference type="EMBL" id="MFD1000764.1"/>
    </source>
</evidence>
<name>A0ABW3K555_9BACT</name>
<comment type="caution">
    <text evidence="3">The sequence shown here is derived from an EMBL/GenBank/DDBJ whole genome shotgun (WGS) entry which is preliminary data.</text>
</comment>
<feature type="domain" description="Response regulatory" evidence="2">
    <location>
        <begin position="6"/>
        <end position="131"/>
    </location>
</feature>
<dbReference type="CDD" id="cd17557">
    <property type="entry name" value="REC_Rcp-like"/>
    <property type="match status" value="1"/>
</dbReference>
<dbReference type="SMART" id="SM00448">
    <property type="entry name" value="REC"/>
    <property type="match status" value="1"/>
</dbReference>